<dbReference type="NCBIfam" id="TIGR01024">
    <property type="entry name" value="rplS_bact"/>
    <property type="match status" value="1"/>
</dbReference>
<organism evidence="8 9">
    <name type="scientific">Candidatus Yanofskybacteria bacterium CG10_big_fil_rev_8_21_14_0_10_36_16</name>
    <dbReference type="NCBI Taxonomy" id="1975096"/>
    <lineage>
        <taxon>Bacteria</taxon>
        <taxon>Candidatus Yanofskyibacteriota</taxon>
    </lineage>
</organism>
<dbReference type="GO" id="GO:0022625">
    <property type="term" value="C:cytosolic large ribosomal subunit"/>
    <property type="evidence" value="ECO:0007669"/>
    <property type="project" value="TreeGrafter"/>
</dbReference>
<protein>
    <recommendedName>
        <fullName evidence="4 5">Large ribosomal subunit protein bL19</fullName>
    </recommendedName>
</protein>
<dbReference type="HAMAP" id="MF_00402">
    <property type="entry name" value="Ribosomal_bL19"/>
    <property type="match status" value="1"/>
</dbReference>
<name>A0A2J0Q941_9BACT</name>
<evidence type="ECO:0000313" key="8">
    <source>
        <dbReference type="EMBL" id="PJE50369.1"/>
    </source>
</evidence>
<dbReference type="Proteomes" id="UP000228496">
    <property type="component" value="Unassembled WGS sequence"/>
</dbReference>
<accession>A0A2J0Q941</accession>
<dbReference type="PROSITE" id="PS01015">
    <property type="entry name" value="RIBOSOMAL_L19"/>
    <property type="match status" value="1"/>
</dbReference>
<gene>
    <name evidence="5 8" type="primary">rplS</name>
    <name evidence="8" type="ORF">COV29_04305</name>
</gene>
<dbReference type="EMBL" id="PCXQ01000007">
    <property type="protein sequence ID" value="PJE50369.1"/>
    <property type="molecule type" value="Genomic_DNA"/>
</dbReference>
<proteinExistence type="inferred from homology"/>
<comment type="similarity">
    <text evidence="1 5 6">Belongs to the bacterial ribosomal protein bL19 family.</text>
</comment>
<evidence type="ECO:0000256" key="2">
    <source>
        <dbReference type="ARBA" id="ARBA00022980"/>
    </source>
</evidence>
<evidence type="ECO:0000256" key="1">
    <source>
        <dbReference type="ARBA" id="ARBA00005781"/>
    </source>
</evidence>
<feature type="region of interest" description="Disordered" evidence="7">
    <location>
        <begin position="126"/>
        <end position="186"/>
    </location>
</feature>
<dbReference type="PANTHER" id="PTHR15680:SF9">
    <property type="entry name" value="LARGE RIBOSOMAL SUBUNIT PROTEIN BL19M"/>
    <property type="match status" value="1"/>
</dbReference>
<reference evidence="8 9" key="1">
    <citation type="submission" date="2017-09" db="EMBL/GenBank/DDBJ databases">
        <title>Depth-based differentiation of microbial function through sediment-hosted aquifers and enrichment of novel symbionts in the deep terrestrial subsurface.</title>
        <authorList>
            <person name="Probst A.J."/>
            <person name="Ladd B."/>
            <person name="Jarett J.K."/>
            <person name="Geller-Mcgrath D.E."/>
            <person name="Sieber C.M."/>
            <person name="Emerson J.B."/>
            <person name="Anantharaman K."/>
            <person name="Thomas B.C."/>
            <person name="Malmstrom R."/>
            <person name="Stieglmeier M."/>
            <person name="Klingl A."/>
            <person name="Woyke T."/>
            <person name="Ryan C.M."/>
            <person name="Banfield J.F."/>
        </authorList>
    </citation>
    <scope>NUCLEOTIDE SEQUENCE [LARGE SCALE GENOMIC DNA]</scope>
    <source>
        <strain evidence="8">CG10_big_fil_rev_8_21_14_0_10_36_16</strain>
    </source>
</reference>
<evidence type="ECO:0000256" key="5">
    <source>
        <dbReference type="HAMAP-Rule" id="MF_00402"/>
    </source>
</evidence>
<feature type="compositionally biased region" description="Low complexity" evidence="7">
    <location>
        <begin position="126"/>
        <end position="135"/>
    </location>
</feature>
<dbReference type="PRINTS" id="PR00061">
    <property type="entry name" value="RIBOSOMALL19"/>
</dbReference>
<evidence type="ECO:0000256" key="3">
    <source>
        <dbReference type="ARBA" id="ARBA00023274"/>
    </source>
</evidence>
<dbReference type="InterPro" id="IPR008991">
    <property type="entry name" value="Translation_prot_SH3-like_sf"/>
</dbReference>
<dbReference type="SUPFAM" id="SSF50104">
    <property type="entry name" value="Translation proteins SH3-like domain"/>
    <property type="match status" value="1"/>
</dbReference>
<keyword evidence="2 5" id="KW-0689">Ribosomal protein</keyword>
<comment type="caution">
    <text evidence="8">The sequence shown here is derived from an EMBL/GenBank/DDBJ whole genome shotgun (WGS) entry which is preliminary data.</text>
</comment>
<dbReference type="Pfam" id="PF01245">
    <property type="entry name" value="Ribosomal_L19"/>
    <property type="match status" value="1"/>
</dbReference>
<evidence type="ECO:0000313" key="9">
    <source>
        <dbReference type="Proteomes" id="UP000228496"/>
    </source>
</evidence>
<dbReference type="PANTHER" id="PTHR15680">
    <property type="entry name" value="RIBOSOMAL PROTEIN L19"/>
    <property type="match status" value="1"/>
</dbReference>
<comment type="function">
    <text evidence="5 6">This protein is located at the 30S-50S ribosomal subunit interface and may play a role in the structure and function of the aminoacyl-tRNA binding site.</text>
</comment>
<dbReference type="InterPro" id="IPR018257">
    <property type="entry name" value="Ribosomal_bL19_CS"/>
</dbReference>
<evidence type="ECO:0000256" key="6">
    <source>
        <dbReference type="RuleBase" id="RU000559"/>
    </source>
</evidence>
<dbReference type="GO" id="GO:0006412">
    <property type="term" value="P:translation"/>
    <property type="evidence" value="ECO:0007669"/>
    <property type="project" value="UniProtKB-UniRule"/>
</dbReference>
<sequence>MDAVQIYNLTQKLKELPEIRPGFTVRVHQRIKEGEKSRIQVFEGLVIARKHGKGVNSTITVRKTASGVGVERIFPLHSPVIEKFEVIKIAKTRRAKLYYIREKAAKEIRKKMKTSQFQDKLKEIQEQQNETENTNLSAEQNPETEEKETIKTEEVQQEPETKETPSQKSEEDKSDTSSKEQPQEKK</sequence>
<feature type="compositionally biased region" description="Basic and acidic residues" evidence="7">
    <location>
        <begin position="147"/>
        <end position="186"/>
    </location>
</feature>
<dbReference type="Gene3D" id="2.30.30.790">
    <property type="match status" value="1"/>
</dbReference>
<dbReference type="InterPro" id="IPR038657">
    <property type="entry name" value="Ribosomal_bL19_sf"/>
</dbReference>
<dbReference type="AlphaFoldDB" id="A0A2J0Q941"/>
<evidence type="ECO:0000256" key="7">
    <source>
        <dbReference type="SAM" id="MobiDB-lite"/>
    </source>
</evidence>
<evidence type="ECO:0000256" key="4">
    <source>
        <dbReference type="ARBA" id="ARBA00035171"/>
    </source>
</evidence>
<dbReference type="InterPro" id="IPR001857">
    <property type="entry name" value="Ribosomal_bL19"/>
</dbReference>
<keyword evidence="3 5" id="KW-0687">Ribonucleoprotein</keyword>
<dbReference type="GO" id="GO:0003735">
    <property type="term" value="F:structural constituent of ribosome"/>
    <property type="evidence" value="ECO:0007669"/>
    <property type="project" value="InterPro"/>
</dbReference>